<sequence length="296" mass="33591">MDLIPWSYATQHGFTLRGFYTCPSGKPVLHILHGNGYCSRMYQPFLAQLVPYFDLFLSDAQGHGDSDHGGAFIGWNQSADLALDAWLAHKDLFADAPCYAVGHSFGGVLTALINSKTTSPFDAVVLLDPVLFTPGMLTLMQTLDWLGLYKKNPMAKKALNRRQHWPDKDSAYTYLHQRGMFKNWQDDALASYIDHALYHSNDGLELKCKAEREAEIFGSYPKQLWFQLKQPCSPTLLIYGNKTYPFVSKSAEKWRKLNHSVQLHKLTGGHCFMQENPKESSGLIRDFLLPQQKNEI</sequence>
<dbReference type="Pfam" id="PF00561">
    <property type="entry name" value="Abhydrolase_1"/>
    <property type="match status" value="1"/>
</dbReference>
<name>A0ABU1W2U5_9GAMM</name>
<accession>A0ABU1W2U5</accession>
<organism evidence="2 3">
    <name type="scientific">Rheinheimera soli</name>
    <dbReference type="NCBI Taxonomy" id="443616"/>
    <lineage>
        <taxon>Bacteria</taxon>
        <taxon>Pseudomonadati</taxon>
        <taxon>Pseudomonadota</taxon>
        <taxon>Gammaproteobacteria</taxon>
        <taxon>Chromatiales</taxon>
        <taxon>Chromatiaceae</taxon>
        <taxon>Rheinheimera</taxon>
    </lineage>
</organism>
<proteinExistence type="predicted"/>
<gene>
    <name evidence="2" type="ORF">J2W69_003030</name>
</gene>
<dbReference type="Gene3D" id="3.40.50.1820">
    <property type="entry name" value="alpha/beta hydrolase"/>
    <property type="match status" value="1"/>
</dbReference>
<evidence type="ECO:0000313" key="2">
    <source>
        <dbReference type="EMBL" id="MDR7122073.1"/>
    </source>
</evidence>
<dbReference type="InterPro" id="IPR000073">
    <property type="entry name" value="AB_hydrolase_1"/>
</dbReference>
<reference evidence="2 3" key="1">
    <citation type="submission" date="2023-07" db="EMBL/GenBank/DDBJ databases">
        <title>Sorghum-associated microbial communities from plants grown in Nebraska, USA.</title>
        <authorList>
            <person name="Schachtman D."/>
        </authorList>
    </citation>
    <scope>NUCLEOTIDE SEQUENCE [LARGE SCALE GENOMIC DNA]</scope>
    <source>
        <strain evidence="2 3">4138</strain>
    </source>
</reference>
<dbReference type="InterPro" id="IPR029058">
    <property type="entry name" value="AB_hydrolase_fold"/>
</dbReference>
<dbReference type="Proteomes" id="UP001257909">
    <property type="component" value="Unassembled WGS sequence"/>
</dbReference>
<protein>
    <submittedName>
        <fullName evidence="2">Pimeloyl-ACP methyl ester carboxylesterase</fullName>
    </submittedName>
</protein>
<evidence type="ECO:0000313" key="3">
    <source>
        <dbReference type="Proteomes" id="UP001257909"/>
    </source>
</evidence>
<dbReference type="RefSeq" id="WP_310279946.1">
    <property type="nucleotide sequence ID" value="NZ_JAVDWR010000011.1"/>
</dbReference>
<dbReference type="SUPFAM" id="SSF53474">
    <property type="entry name" value="alpha/beta-Hydrolases"/>
    <property type="match status" value="1"/>
</dbReference>
<feature type="domain" description="AB hydrolase-1" evidence="1">
    <location>
        <begin position="27"/>
        <end position="276"/>
    </location>
</feature>
<dbReference type="PANTHER" id="PTHR43798">
    <property type="entry name" value="MONOACYLGLYCEROL LIPASE"/>
    <property type="match status" value="1"/>
</dbReference>
<evidence type="ECO:0000259" key="1">
    <source>
        <dbReference type="Pfam" id="PF00561"/>
    </source>
</evidence>
<dbReference type="EMBL" id="JAVDWR010000011">
    <property type="protein sequence ID" value="MDR7122073.1"/>
    <property type="molecule type" value="Genomic_DNA"/>
</dbReference>
<dbReference type="PANTHER" id="PTHR43798:SF33">
    <property type="entry name" value="HYDROLASE, PUTATIVE (AFU_ORTHOLOGUE AFUA_2G14860)-RELATED"/>
    <property type="match status" value="1"/>
</dbReference>
<comment type="caution">
    <text evidence="2">The sequence shown here is derived from an EMBL/GenBank/DDBJ whole genome shotgun (WGS) entry which is preliminary data.</text>
</comment>
<dbReference type="InterPro" id="IPR050266">
    <property type="entry name" value="AB_hydrolase_sf"/>
</dbReference>
<keyword evidence="3" id="KW-1185">Reference proteome</keyword>